<evidence type="ECO:0000256" key="1">
    <source>
        <dbReference type="PROSITE-ProRule" id="PRU00042"/>
    </source>
</evidence>
<evidence type="ECO:0000259" key="3">
    <source>
        <dbReference type="PROSITE" id="PS50157"/>
    </source>
</evidence>
<dbReference type="InterPro" id="IPR036236">
    <property type="entry name" value="Znf_C2H2_sf"/>
</dbReference>
<feature type="domain" description="C2H2-type" evidence="3">
    <location>
        <begin position="214"/>
        <end position="241"/>
    </location>
</feature>
<dbReference type="SUPFAM" id="SSF57667">
    <property type="entry name" value="beta-beta-alpha zinc fingers"/>
    <property type="match status" value="3"/>
</dbReference>
<dbReference type="EMBL" id="CATNWA010000051">
    <property type="protein sequence ID" value="CAI9532332.1"/>
    <property type="molecule type" value="Genomic_DNA"/>
</dbReference>
<feature type="non-terminal residue" evidence="4">
    <location>
        <position position="1"/>
    </location>
</feature>
<feature type="domain" description="C2H2-type" evidence="3">
    <location>
        <begin position="354"/>
        <end position="381"/>
    </location>
</feature>
<name>A0ABN9ACG5_9NEOB</name>
<dbReference type="PROSITE" id="PS50157">
    <property type="entry name" value="ZINC_FINGER_C2H2_2"/>
    <property type="match status" value="6"/>
</dbReference>
<dbReference type="Pfam" id="PF00096">
    <property type="entry name" value="zf-C2H2"/>
    <property type="match status" value="6"/>
</dbReference>
<dbReference type="PROSITE" id="PS00028">
    <property type="entry name" value="ZINC_FINGER_C2H2_1"/>
    <property type="match status" value="6"/>
</dbReference>
<keyword evidence="5" id="KW-1185">Reference proteome</keyword>
<dbReference type="SMART" id="SM00355">
    <property type="entry name" value="ZnF_C2H2"/>
    <property type="match status" value="6"/>
</dbReference>
<feature type="domain" description="C2H2-type" evidence="3">
    <location>
        <begin position="326"/>
        <end position="353"/>
    </location>
</feature>
<keyword evidence="1" id="KW-0479">Metal-binding</keyword>
<gene>
    <name evidence="4" type="ORF">SPARVUS_LOCUS131597</name>
</gene>
<sequence>DGSSNGNPPERCPHPLYSRDSTQEHQEIPQEDEEENCILSITESRKEAEETHVRGDGPHKEKGDPPEISPDPGDTRDTQRYIGSEDEENDIMIKEEKTYPEISPDTRETRYVVSEDKINHMRIKVEETSPEISPGEPYRGNSTEDHPIIYPDCEIEDEEDIISDSTKENPRIPNLHPAHYSADLSSGPFSHGGWLSDDFQPVAIREDPGCPKGIPCPDCGKCFSERSKLATHQRSHTGEKPFSCMVCGKSFKQSAHLVSHQRTHTRVHPFSCSECGKCFSQKSNLIRHEKVHTGEKSFSCSVCGKRFSEKSNLIRHEKIHTGEKPYSCSECGRCFSLRANLIAHVRTHTGEKPFACFECGKCFSRKSVLNIHEKVHKGSSRLHARFAGNVFQKDFFLPGMQGFTLDRSNFPTL</sequence>
<dbReference type="Proteomes" id="UP001162483">
    <property type="component" value="Unassembled WGS sequence"/>
</dbReference>
<evidence type="ECO:0000313" key="4">
    <source>
        <dbReference type="EMBL" id="CAI9532332.1"/>
    </source>
</evidence>
<organism evidence="4 5">
    <name type="scientific">Staurois parvus</name>
    <dbReference type="NCBI Taxonomy" id="386267"/>
    <lineage>
        <taxon>Eukaryota</taxon>
        <taxon>Metazoa</taxon>
        <taxon>Chordata</taxon>
        <taxon>Craniata</taxon>
        <taxon>Vertebrata</taxon>
        <taxon>Euteleostomi</taxon>
        <taxon>Amphibia</taxon>
        <taxon>Batrachia</taxon>
        <taxon>Anura</taxon>
        <taxon>Neobatrachia</taxon>
        <taxon>Ranoidea</taxon>
        <taxon>Ranidae</taxon>
        <taxon>Staurois</taxon>
    </lineage>
</organism>
<dbReference type="PANTHER" id="PTHR16515:SF52">
    <property type="entry name" value="GASTRULA ZINC FINGER PROTEIN XLCGF26.1"/>
    <property type="match status" value="1"/>
</dbReference>
<feature type="region of interest" description="Disordered" evidence="2">
    <location>
        <begin position="1"/>
        <end position="102"/>
    </location>
</feature>
<protein>
    <recommendedName>
        <fullName evidence="3">C2H2-type domain-containing protein</fullName>
    </recommendedName>
</protein>
<feature type="compositionally biased region" description="Basic and acidic residues" evidence="2">
    <location>
        <begin position="43"/>
        <end position="65"/>
    </location>
</feature>
<dbReference type="PANTHER" id="PTHR16515">
    <property type="entry name" value="PR DOMAIN ZINC FINGER PROTEIN"/>
    <property type="match status" value="1"/>
</dbReference>
<keyword evidence="1" id="KW-0863">Zinc-finger</keyword>
<evidence type="ECO:0000256" key="2">
    <source>
        <dbReference type="SAM" id="MobiDB-lite"/>
    </source>
</evidence>
<proteinExistence type="predicted"/>
<reference evidence="4" key="1">
    <citation type="submission" date="2023-05" db="EMBL/GenBank/DDBJ databases">
        <authorList>
            <person name="Stuckert A."/>
        </authorList>
    </citation>
    <scope>NUCLEOTIDE SEQUENCE</scope>
</reference>
<feature type="compositionally biased region" description="Basic and acidic residues" evidence="2">
    <location>
        <begin position="91"/>
        <end position="102"/>
    </location>
</feature>
<keyword evidence="1" id="KW-0862">Zinc</keyword>
<accession>A0ABN9ACG5</accession>
<dbReference type="Gene3D" id="3.30.160.60">
    <property type="entry name" value="Classic Zinc Finger"/>
    <property type="match status" value="6"/>
</dbReference>
<feature type="domain" description="C2H2-type" evidence="3">
    <location>
        <begin position="270"/>
        <end position="297"/>
    </location>
</feature>
<feature type="domain" description="C2H2-type" evidence="3">
    <location>
        <begin position="298"/>
        <end position="325"/>
    </location>
</feature>
<dbReference type="InterPro" id="IPR050331">
    <property type="entry name" value="Zinc_finger"/>
</dbReference>
<evidence type="ECO:0000313" key="5">
    <source>
        <dbReference type="Proteomes" id="UP001162483"/>
    </source>
</evidence>
<dbReference type="InterPro" id="IPR013087">
    <property type="entry name" value="Znf_C2H2_type"/>
</dbReference>
<comment type="caution">
    <text evidence="4">The sequence shown here is derived from an EMBL/GenBank/DDBJ whole genome shotgun (WGS) entry which is preliminary data.</text>
</comment>
<feature type="domain" description="C2H2-type" evidence="3">
    <location>
        <begin position="242"/>
        <end position="269"/>
    </location>
</feature>